<dbReference type="PIRSF" id="PIRSF003059">
    <property type="entry name" value="Sucrose_phosphorylase"/>
    <property type="match status" value="1"/>
</dbReference>
<dbReference type="PANTHER" id="PTHR38784">
    <property type="entry name" value="SUCROSE PHOSPHORYLASE"/>
    <property type="match status" value="1"/>
</dbReference>
<dbReference type="EC" id="2.4.1.-" evidence="5"/>
<dbReference type="PANTHER" id="PTHR38784:SF1">
    <property type="entry name" value="SUCROSE PHOSPHORYLASE"/>
    <property type="match status" value="1"/>
</dbReference>
<feature type="domain" description="Glycosyl hydrolase family 13 catalytic" evidence="4">
    <location>
        <begin position="76"/>
        <end position="489"/>
    </location>
</feature>
<comment type="similarity">
    <text evidence="1">Belongs to the glycosyl hydrolase 13 family. Sucrose phosphorylase subfamily.</text>
</comment>
<dbReference type="CDD" id="cd11356">
    <property type="entry name" value="AmyAc_Sucrose_phosphorylase-like_1"/>
    <property type="match status" value="1"/>
</dbReference>
<dbReference type="Gene3D" id="2.60.40.1180">
    <property type="entry name" value="Golgi alpha-mannosidase II"/>
    <property type="match status" value="1"/>
</dbReference>
<dbReference type="SUPFAM" id="SSF51445">
    <property type="entry name" value="(Trans)glycosidases"/>
    <property type="match status" value="1"/>
</dbReference>
<dbReference type="InterPro" id="IPR006047">
    <property type="entry name" value="GH13_cat_dom"/>
</dbReference>
<evidence type="ECO:0000256" key="2">
    <source>
        <dbReference type="ARBA" id="ARBA00022676"/>
    </source>
</evidence>
<dbReference type="InterPro" id="IPR045857">
    <property type="entry name" value="O16G_dom_2"/>
</dbReference>
<keyword evidence="6" id="KW-1185">Reference proteome</keyword>
<dbReference type="Gene3D" id="3.20.20.80">
    <property type="entry name" value="Glycosidases"/>
    <property type="match status" value="1"/>
</dbReference>
<name>A0ABW6IJN8_9CYAN</name>
<evidence type="ECO:0000256" key="3">
    <source>
        <dbReference type="ARBA" id="ARBA00022679"/>
    </source>
</evidence>
<dbReference type="Gene3D" id="3.90.400.10">
    <property type="entry name" value="Oligo-1,6-glucosidase, Domain 2"/>
    <property type="match status" value="1"/>
</dbReference>
<keyword evidence="2 5" id="KW-0328">Glycosyltransferase</keyword>
<dbReference type="Proteomes" id="UP001600165">
    <property type="component" value="Unassembled WGS sequence"/>
</dbReference>
<dbReference type="RefSeq" id="WP_377966891.1">
    <property type="nucleotide sequence ID" value="NZ_JBHZOL010000093.1"/>
</dbReference>
<dbReference type="InterPro" id="IPR016377">
    <property type="entry name" value="Sucrose_GGa_phosphorylase-rel"/>
</dbReference>
<evidence type="ECO:0000256" key="1">
    <source>
        <dbReference type="ARBA" id="ARBA00008452"/>
    </source>
</evidence>
<dbReference type="SMART" id="SM00642">
    <property type="entry name" value="Aamy"/>
    <property type="match status" value="1"/>
</dbReference>
<dbReference type="InterPro" id="IPR017853">
    <property type="entry name" value="GH"/>
</dbReference>
<evidence type="ECO:0000259" key="4">
    <source>
        <dbReference type="SMART" id="SM00642"/>
    </source>
</evidence>
<dbReference type="Pfam" id="PF00128">
    <property type="entry name" value="Alpha-amylase"/>
    <property type="match status" value="1"/>
</dbReference>
<dbReference type="EMBL" id="JBHZOL010000093">
    <property type="protein sequence ID" value="MFE4107815.1"/>
    <property type="molecule type" value="Genomic_DNA"/>
</dbReference>
<dbReference type="InterPro" id="IPR013780">
    <property type="entry name" value="Glyco_hydro_b"/>
</dbReference>
<organism evidence="5 6">
    <name type="scientific">Almyronema epifaneia S1</name>
    <dbReference type="NCBI Taxonomy" id="2991925"/>
    <lineage>
        <taxon>Bacteria</taxon>
        <taxon>Bacillati</taxon>
        <taxon>Cyanobacteriota</taxon>
        <taxon>Cyanophyceae</taxon>
        <taxon>Nodosilineales</taxon>
        <taxon>Nodosilineaceae</taxon>
        <taxon>Almyronema</taxon>
        <taxon>Almyronema epifaneia</taxon>
    </lineage>
</organism>
<keyword evidence="3 5" id="KW-0808">Transferase</keyword>
<evidence type="ECO:0000313" key="5">
    <source>
        <dbReference type="EMBL" id="MFE4107815.1"/>
    </source>
</evidence>
<gene>
    <name evidence="5" type="ORF">ACFVKH_16120</name>
</gene>
<comment type="caution">
    <text evidence="5">The sequence shown here is derived from an EMBL/GenBank/DDBJ whole genome shotgun (WGS) entry which is preliminary data.</text>
</comment>
<accession>A0ABW6IJN8</accession>
<proteinExistence type="inferred from homology"/>
<protein>
    <submittedName>
        <fullName evidence="5">Sugar phosphorylase</fullName>
        <ecNumber evidence="5">2.4.1.-</ecNumber>
    </submittedName>
</protein>
<dbReference type="InterPro" id="IPR033746">
    <property type="entry name" value="GGa_phosphorylase"/>
</dbReference>
<sequence>MLTSINKYEKFLSHIKPLLTIVYGADTAESLAPRLFSLLEEHFGDSIDEDFRKWSQDNVMLITYGDSITQAGEKPLFTLDRFLEKYLKDTITGVHILPFFPYSSDDGFAVIDYLQVNPELGEWQDIKRISSQFNLMVDFVVNHVSSECRWFQEFKEGKKPGCDYFIEVDPSEDLSAVVRPRSTPLLVKVDTINGEKYVWATFSEDQIDVNFANPNVLIEYLSILLFYIQAGARYIRLDAVGFLWKKVGTPCIHLRETHAIVRLMREMLQMIDPGIAIITETNVPNRENLSYFGNRNEAHMIYNFSLPPLLLNALLQGKSEHLKTWMMSMPPAPLGCAYFNFTASHDGIGLRPAEGLLAEDEYHTLLETMQKFGGKISMRQRPDGTESPYEVNISLFDALKGTVAGEDEWQVERFLCSQTLMMSLEGIPAFYIHSLLATPNDHDHVKRTGRNRSINRRRWDYQALDAQLQDPTSTHARVLKELCRLIKIRRQQGAFHPNATQYTLHPLNPALFAFWRQSVTRDQSIFSVHNLSNKPQELQLGHLNLVSTDSWCDLISGERFEDFEATHILQPYQSVWITNKLEPKDDLDGWSVYLS</sequence>
<dbReference type="GO" id="GO:0016757">
    <property type="term" value="F:glycosyltransferase activity"/>
    <property type="evidence" value="ECO:0007669"/>
    <property type="project" value="UniProtKB-KW"/>
</dbReference>
<reference evidence="5 6" key="1">
    <citation type="submission" date="2024-10" db="EMBL/GenBank/DDBJ databases">
        <authorList>
            <person name="Ratan Roy A."/>
            <person name="Morales Sandoval P.H."/>
            <person name="De Los Santos Villalobos S."/>
            <person name="Chakraborty S."/>
            <person name="Mukherjee J."/>
        </authorList>
    </citation>
    <scope>NUCLEOTIDE SEQUENCE [LARGE SCALE GENOMIC DNA]</scope>
    <source>
        <strain evidence="5 6">S1</strain>
    </source>
</reference>
<evidence type="ECO:0000313" key="6">
    <source>
        <dbReference type="Proteomes" id="UP001600165"/>
    </source>
</evidence>